<dbReference type="EC" id="1.14.99.56" evidence="13"/>
<evidence type="ECO:0000259" key="16">
    <source>
        <dbReference type="PROSITE" id="PS51164"/>
    </source>
</evidence>
<feature type="region of interest" description="Disordered" evidence="14">
    <location>
        <begin position="234"/>
        <end position="266"/>
    </location>
</feature>
<dbReference type="SUPFAM" id="SSF57180">
    <property type="entry name" value="Cellulose-binding domain"/>
    <property type="match status" value="1"/>
</dbReference>
<evidence type="ECO:0000256" key="7">
    <source>
        <dbReference type="ARBA" id="ARBA00023008"/>
    </source>
</evidence>
<dbReference type="GO" id="GO:0005576">
    <property type="term" value="C:extracellular region"/>
    <property type="evidence" value="ECO:0007669"/>
    <property type="project" value="UniProtKB-SubCell"/>
</dbReference>
<keyword evidence="11 13" id="KW-0624">Polysaccharide degradation</keyword>
<feature type="compositionally biased region" description="Low complexity" evidence="14">
    <location>
        <begin position="256"/>
        <end position="266"/>
    </location>
</feature>
<dbReference type="Pfam" id="PF03443">
    <property type="entry name" value="AA9"/>
    <property type="match status" value="1"/>
</dbReference>
<dbReference type="InterPro" id="IPR035971">
    <property type="entry name" value="CBD_sf"/>
</dbReference>
<comment type="function">
    <text evidence="13">Lytic polysaccharide monooxygenase (LMPO) that depolymerizes crystalline and amorphous polysaccharides via the oxidation of scissile alpha- or beta-(1-4)-glycosidic bonds, yielding C1 and/or C4 oxidation products. Catalysis by LPMOs requires the reduction of the active-site copper from Cu(II) to Cu(I) by a reducing agent and H(2)O(2) or O(2) as a cosubstrate.</text>
</comment>
<feature type="domain" description="CBM1" evidence="16">
    <location>
        <begin position="267"/>
        <end position="302"/>
    </location>
</feature>
<accession>A0A369JBB8</accession>
<keyword evidence="2 13" id="KW-0964">Secreted</keyword>
<keyword evidence="18" id="KW-1185">Reference proteome</keyword>
<dbReference type="Pfam" id="PF00734">
    <property type="entry name" value="CBM_1"/>
    <property type="match status" value="1"/>
</dbReference>
<dbReference type="STRING" id="39966.A0A369JBB8"/>
<dbReference type="GO" id="GO:0030248">
    <property type="term" value="F:cellulose binding"/>
    <property type="evidence" value="ECO:0007669"/>
    <property type="project" value="UniProtKB-UniRule"/>
</dbReference>
<dbReference type="Proteomes" id="UP000076154">
    <property type="component" value="Unassembled WGS sequence"/>
</dbReference>
<comment type="catalytic activity">
    <reaction evidence="13">
        <text>[(1-&gt;4)-beta-D-glucosyl]n+m + reduced acceptor + O2 = 4-dehydro-beta-D-glucosyl-[(1-&gt;4)-beta-D-glucosyl]n-1 + [(1-&gt;4)-beta-D-glucosyl]m + acceptor + H2O.</text>
        <dbReference type="EC" id="1.14.99.56"/>
    </reaction>
</comment>
<evidence type="ECO:0000256" key="5">
    <source>
        <dbReference type="ARBA" id="ARBA00023001"/>
    </source>
</evidence>
<evidence type="ECO:0000256" key="14">
    <source>
        <dbReference type="SAM" id="MobiDB-lite"/>
    </source>
</evidence>
<comment type="domain">
    <text evidence="13">Has a modular structure: an endo-beta-1,4-glucanase catalytic module at the N-terminus, a linker rich in serines and threonines, and a C-terminal carbohydrate-binding module (CBM).</text>
</comment>
<evidence type="ECO:0000256" key="4">
    <source>
        <dbReference type="ARBA" id="ARBA00022729"/>
    </source>
</evidence>
<evidence type="ECO:0000256" key="3">
    <source>
        <dbReference type="ARBA" id="ARBA00022723"/>
    </source>
</evidence>
<dbReference type="PANTHER" id="PTHR33353:SF17">
    <property type="entry name" value="ENDO-BETA-1,4-GLUCANASE D"/>
    <property type="match status" value="1"/>
</dbReference>
<keyword evidence="10 13" id="KW-0119">Carbohydrate metabolism</keyword>
<keyword evidence="8" id="KW-0503">Monooxygenase</keyword>
<dbReference type="PROSITE" id="PS51164">
    <property type="entry name" value="CBM1_2"/>
    <property type="match status" value="1"/>
</dbReference>
<gene>
    <name evidence="17" type="primary">eglD_6</name>
    <name evidence="17" type="ORF">Hypma_000886</name>
</gene>
<comment type="similarity">
    <text evidence="12">Belongs to the polysaccharide monooxygenase AA9 family.</text>
</comment>
<keyword evidence="6" id="KW-0560">Oxidoreductase</keyword>
<evidence type="ECO:0000256" key="6">
    <source>
        <dbReference type="ARBA" id="ARBA00023002"/>
    </source>
</evidence>
<evidence type="ECO:0000256" key="12">
    <source>
        <dbReference type="ARBA" id="ARBA00044502"/>
    </source>
</evidence>
<evidence type="ECO:0000256" key="10">
    <source>
        <dbReference type="ARBA" id="ARBA00023277"/>
    </source>
</evidence>
<dbReference type="EMBL" id="LUEZ02000107">
    <property type="protein sequence ID" value="RDB17907.1"/>
    <property type="molecule type" value="Genomic_DNA"/>
</dbReference>
<keyword evidence="3" id="KW-0479">Metal-binding</keyword>
<dbReference type="GO" id="GO:0004497">
    <property type="term" value="F:monooxygenase activity"/>
    <property type="evidence" value="ECO:0007669"/>
    <property type="project" value="UniProtKB-KW"/>
</dbReference>
<dbReference type="OrthoDB" id="2525337at2759"/>
<dbReference type="Gene3D" id="2.70.50.70">
    <property type="match status" value="1"/>
</dbReference>
<comment type="caution">
    <text evidence="17">The sequence shown here is derived from an EMBL/GenBank/DDBJ whole genome shotgun (WGS) entry which is preliminary data.</text>
</comment>
<dbReference type="InParanoid" id="A0A369JBB8"/>
<keyword evidence="4 15" id="KW-0732">Signal</keyword>
<feature type="chain" id="PRO_5016736415" description="AA9 family lytic polysaccharide monooxygenase" evidence="15">
    <location>
        <begin position="19"/>
        <end position="302"/>
    </location>
</feature>
<proteinExistence type="inferred from homology"/>
<evidence type="ECO:0000256" key="1">
    <source>
        <dbReference type="ARBA" id="ARBA00004613"/>
    </source>
</evidence>
<organism evidence="17 18">
    <name type="scientific">Hypsizygus marmoreus</name>
    <name type="common">White beech mushroom</name>
    <name type="synonym">Agaricus marmoreus</name>
    <dbReference type="NCBI Taxonomy" id="39966"/>
    <lineage>
        <taxon>Eukaryota</taxon>
        <taxon>Fungi</taxon>
        <taxon>Dikarya</taxon>
        <taxon>Basidiomycota</taxon>
        <taxon>Agaricomycotina</taxon>
        <taxon>Agaricomycetes</taxon>
        <taxon>Agaricomycetidae</taxon>
        <taxon>Agaricales</taxon>
        <taxon>Tricholomatineae</taxon>
        <taxon>Lyophyllaceae</taxon>
        <taxon>Hypsizygus</taxon>
    </lineage>
</organism>
<dbReference type="PANTHER" id="PTHR33353">
    <property type="entry name" value="PUTATIVE (AFU_ORTHOLOGUE AFUA_1G12560)-RELATED"/>
    <property type="match status" value="1"/>
</dbReference>
<feature type="signal peptide" evidence="15">
    <location>
        <begin position="1"/>
        <end position="18"/>
    </location>
</feature>
<evidence type="ECO:0000256" key="15">
    <source>
        <dbReference type="SAM" id="SignalP"/>
    </source>
</evidence>
<keyword evidence="9 13" id="KW-1015">Disulfide bond</keyword>
<keyword evidence="5 13" id="KW-0136">Cellulose degradation</keyword>
<evidence type="ECO:0000313" key="17">
    <source>
        <dbReference type="EMBL" id="RDB17907.1"/>
    </source>
</evidence>
<evidence type="ECO:0000256" key="8">
    <source>
        <dbReference type="ARBA" id="ARBA00023033"/>
    </source>
</evidence>
<evidence type="ECO:0000256" key="11">
    <source>
        <dbReference type="ARBA" id="ARBA00023326"/>
    </source>
</evidence>
<name>A0A369JBB8_HYPMA</name>
<dbReference type="InterPro" id="IPR005103">
    <property type="entry name" value="AA9_LPMO"/>
</dbReference>
<keyword evidence="7" id="KW-0186">Copper</keyword>
<evidence type="ECO:0000256" key="9">
    <source>
        <dbReference type="ARBA" id="ARBA00023157"/>
    </source>
</evidence>
<evidence type="ECO:0000256" key="13">
    <source>
        <dbReference type="RuleBase" id="RU368122"/>
    </source>
</evidence>
<protein>
    <recommendedName>
        <fullName evidence="13">AA9 family lytic polysaccharide monooxygenase</fullName>
        <ecNumber evidence="13">1.14.99.56</ecNumber>
    </recommendedName>
    <alternativeName>
        <fullName evidence="13">Endo-beta-1,4-glucanase</fullName>
    </alternativeName>
    <alternativeName>
        <fullName evidence="13">Glycosyl hydrolase 61 family protein</fullName>
    </alternativeName>
</protein>
<dbReference type="InterPro" id="IPR000254">
    <property type="entry name" value="CBD"/>
</dbReference>
<dbReference type="AlphaFoldDB" id="A0A369JBB8"/>
<comment type="subcellular location">
    <subcellularLocation>
        <location evidence="1 13">Secreted</location>
    </subcellularLocation>
</comment>
<dbReference type="SMART" id="SM00236">
    <property type="entry name" value="fCBD"/>
    <property type="match status" value="1"/>
</dbReference>
<evidence type="ECO:0000313" key="18">
    <source>
        <dbReference type="Proteomes" id="UP000076154"/>
    </source>
</evidence>
<reference evidence="17" key="1">
    <citation type="submission" date="2018-04" db="EMBL/GenBank/DDBJ databases">
        <title>Whole genome sequencing of Hypsizygus marmoreus.</title>
        <authorList>
            <person name="Choi I.-G."/>
            <person name="Min B."/>
            <person name="Kim J.-G."/>
            <person name="Kim S."/>
            <person name="Oh Y.-L."/>
            <person name="Kong W.-S."/>
            <person name="Park H."/>
            <person name="Jeong J."/>
            <person name="Song E.-S."/>
        </authorList>
    </citation>
    <scope>NUCLEOTIDE SEQUENCE [LARGE SCALE GENOMIC DNA]</scope>
    <source>
        <strain evidence="17">51987-8</strain>
    </source>
</reference>
<sequence>MQLTILVTLAACVVTAVAHTTVWSVWVNGVDQGDGRNSYIRSPPNNNPVKDLKSSAMACNVNNRVVPKSVSVKAGDKLTFEWYHDFRNDEIIAASHSGPIQVWMAPASGTSWTKLFSESYSGGSWAVDRLIQSHGQHSVNIPNVSAGDYLLRAEIVALHEANVAYSANSARGAQLYMSCVQIKVTSSGTQTLPGGSTFPGAYTDSTPGIIWNLYAIGTNPSAYQAPGAAVWSGSAGGSIGPAGPPTTPTTPGGGSTPTSAPTSSPGGSVPLYGQCGGIGYTGPTECAQGTCKASNDYYSQCL</sequence>
<evidence type="ECO:0000256" key="2">
    <source>
        <dbReference type="ARBA" id="ARBA00022525"/>
    </source>
</evidence>
<dbReference type="CDD" id="cd21175">
    <property type="entry name" value="LPMO_AA9"/>
    <property type="match status" value="1"/>
</dbReference>
<dbReference type="InterPro" id="IPR049892">
    <property type="entry name" value="AA9"/>
</dbReference>
<dbReference type="GO" id="GO:0046872">
    <property type="term" value="F:metal ion binding"/>
    <property type="evidence" value="ECO:0007669"/>
    <property type="project" value="UniProtKB-KW"/>
</dbReference>
<dbReference type="GO" id="GO:0008810">
    <property type="term" value="F:cellulase activity"/>
    <property type="evidence" value="ECO:0007669"/>
    <property type="project" value="UniProtKB-UniRule"/>
</dbReference>
<dbReference type="PROSITE" id="PS00562">
    <property type="entry name" value="CBM1_1"/>
    <property type="match status" value="1"/>
</dbReference>
<dbReference type="GO" id="GO:0030245">
    <property type="term" value="P:cellulose catabolic process"/>
    <property type="evidence" value="ECO:0007669"/>
    <property type="project" value="UniProtKB-UniRule"/>
</dbReference>